<dbReference type="PRINTS" id="PR00109">
    <property type="entry name" value="TYRKINASE"/>
</dbReference>
<feature type="binding site" evidence="16">
    <location>
        <position position="1029"/>
    </location>
    <ligand>
        <name>Mg(2+)</name>
        <dbReference type="ChEBI" id="CHEBI:18420"/>
    </ligand>
</feature>
<name>A0AAD9QTP7_ACRCE</name>
<protein>
    <recommendedName>
        <fullName evidence="18">Tyrosine-protein kinase receptor</fullName>
        <ecNumber evidence="18">2.7.10.1</ecNumber>
    </recommendedName>
</protein>
<dbReference type="PANTHER" id="PTHR45080:SF21">
    <property type="entry name" value="INACTIVE TYROSINE-PROTEIN KINASE 7"/>
    <property type="match status" value="1"/>
</dbReference>
<reference evidence="22" key="1">
    <citation type="journal article" date="2023" name="G3 (Bethesda)">
        <title>Whole genome assembly and annotation of the endangered Caribbean coral Acropora cervicornis.</title>
        <authorList>
            <person name="Selwyn J.D."/>
            <person name="Vollmer S.V."/>
        </authorList>
    </citation>
    <scope>NUCLEOTIDE SEQUENCE</scope>
    <source>
        <strain evidence="22">K2</strain>
    </source>
</reference>
<feature type="domain" description="Ig-like" evidence="21">
    <location>
        <begin position="232"/>
        <end position="320"/>
    </location>
</feature>
<keyword evidence="22" id="KW-0808">Transferase</keyword>
<keyword evidence="18" id="KW-0597">Phosphoprotein</keyword>
<keyword evidence="7 19" id="KW-1133">Transmembrane helix</keyword>
<dbReference type="GO" id="GO:0043025">
    <property type="term" value="C:neuronal cell body"/>
    <property type="evidence" value="ECO:0007669"/>
    <property type="project" value="TreeGrafter"/>
</dbReference>
<keyword evidence="2 18" id="KW-0812">Transmembrane</keyword>
<keyword evidence="16" id="KW-0460">Magnesium</keyword>
<keyword evidence="3" id="KW-0732">Signal</keyword>
<dbReference type="InterPro" id="IPR003598">
    <property type="entry name" value="Ig_sub2"/>
</dbReference>
<evidence type="ECO:0000256" key="4">
    <source>
        <dbReference type="ARBA" id="ARBA00022737"/>
    </source>
</evidence>
<dbReference type="FunFam" id="1.10.510.10:FF:000200">
    <property type="entry name" value="inactive tyrosine-protein kinase 7"/>
    <property type="match status" value="1"/>
</dbReference>
<dbReference type="Pfam" id="PF07679">
    <property type="entry name" value="I-set"/>
    <property type="match status" value="1"/>
</dbReference>
<dbReference type="InterPro" id="IPR003599">
    <property type="entry name" value="Ig_sub"/>
</dbReference>
<dbReference type="PROSITE" id="PS00290">
    <property type="entry name" value="IG_MHC"/>
    <property type="match status" value="1"/>
</dbReference>
<dbReference type="GO" id="GO:0005886">
    <property type="term" value="C:plasma membrane"/>
    <property type="evidence" value="ECO:0007669"/>
    <property type="project" value="TreeGrafter"/>
</dbReference>
<evidence type="ECO:0000259" key="20">
    <source>
        <dbReference type="PROSITE" id="PS50011"/>
    </source>
</evidence>
<dbReference type="CDD" id="cd00096">
    <property type="entry name" value="Ig"/>
    <property type="match status" value="2"/>
</dbReference>
<dbReference type="EMBL" id="JARQWQ010000014">
    <property type="protein sequence ID" value="KAK2567329.1"/>
    <property type="molecule type" value="Genomic_DNA"/>
</dbReference>
<dbReference type="AlphaFoldDB" id="A0AAD9QTP7"/>
<evidence type="ECO:0000259" key="21">
    <source>
        <dbReference type="PROSITE" id="PS50835"/>
    </source>
</evidence>
<evidence type="ECO:0000256" key="12">
    <source>
        <dbReference type="ARBA" id="ARBA00023319"/>
    </source>
</evidence>
<comment type="catalytic activity">
    <reaction evidence="13 18">
        <text>L-tyrosyl-[protein] + ATP = O-phospho-L-tyrosyl-[protein] + ADP + H(+)</text>
        <dbReference type="Rhea" id="RHEA:10596"/>
        <dbReference type="Rhea" id="RHEA-COMP:10136"/>
        <dbReference type="Rhea" id="RHEA-COMP:20101"/>
        <dbReference type="ChEBI" id="CHEBI:15378"/>
        <dbReference type="ChEBI" id="CHEBI:30616"/>
        <dbReference type="ChEBI" id="CHEBI:46858"/>
        <dbReference type="ChEBI" id="CHEBI:61978"/>
        <dbReference type="ChEBI" id="CHEBI:456216"/>
        <dbReference type="EC" id="2.7.10.1"/>
    </reaction>
</comment>
<dbReference type="PROSITE" id="PS00107">
    <property type="entry name" value="PROTEIN_KINASE_ATP"/>
    <property type="match status" value="1"/>
</dbReference>
<dbReference type="SUPFAM" id="SSF48726">
    <property type="entry name" value="Immunoglobulin"/>
    <property type="match status" value="7"/>
</dbReference>
<evidence type="ECO:0000256" key="10">
    <source>
        <dbReference type="ARBA" id="ARBA00023170"/>
    </source>
</evidence>
<evidence type="ECO:0000256" key="11">
    <source>
        <dbReference type="ARBA" id="ARBA00023180"/>
    </source>
</evidence>
<dbReference type="InterPro" id="IPR013098">
    <property type="entry name" value="Ig_I-set"/>
</dbReference>
<feature type="domain" description="Protein kinase" evidence="20">
    <location>
        <begin position="894"/>
        <end position="1163"/>
    </location>
</feature>
<evidence type="ECO:0000256" key="13">
    <source>
        <dbReference type="ARBA" id="ARBA00051243"/>
    </source>
</evidence>
<feature type="domain" description="Ig-like" evidence="21">
    <location>
        <begin position="151"/>
        <end position="223"/>
    </location>
</feature>
<evidence type="ECO:0000256" key="14">
    <source>
        <dbReference type="PIRSR" id="PIRSR000615-1"/>
    </source>
</evidence>
<keyword evidence="4" id="KW-0677">Repeat</keyword>
<feature type="domain" description="Ig-like" evidence="21">
    <location>
        <begin position="325"/>
        <end position="413"/>
    </location>
</feature>
<dbReference type="Pfam" id="PF07714">
    <property type="entry name" value="PK_Tyr_Ser-Thr"/>
    <property type="match status" value="1"/>
</dbReference>
<evidence type="ECO:0000256" key="19">
    <source>
        <dbReference type="SAM" id="Phobius"/>
    </source>
</evidence>
<dbReference type="PROSITE" id="PS50835">
    <property type="entry name" value="IG_LIKE"/>
    <property type="match status" value="7"/>
</dbReference>
<dbReference type="PROSITE" id="PS50011">
    <property type="entry name" value="PROTEIN_KINASE_DOM"/>
    <property type="match status" value="1"/>
</dbReference>
<keyword evidence="22" id="KW-0418">Kinase</keyword>
<dbReference type="FunFam" id="2.60.40.10:FF:000107">
    <property type="entry name" value="Myosin, light chain kinase a"/>
    <property type="match status" value="1"/>
</dbReference>
<dbReference type="InterPro" id="IPR002011">
    <property type="entry name" value="Tyr_kinase_rcpt_2_CS"/>
</dbReference>
<keyword evidence="12" id="KW-0393">Immunoglobulin domain</keyword>
<feature type="domain" description="Ig-like" evidence="21">
    <location>
        <begin position="529"/>
        <end position="593"/>
    </location>
</feature>
<evidence type="ECO:0000256" key="17">
    <source>
        <dbReference type="PROSITE-ProRule" id="PRU10141"/>
    </source>
</evidence>
<evidence type="ECO:0000256" key="7">
    <source>
        <dbReference type="ARBA" id="ARBA00022989"/>
    </source>
</evidence>
<dbReference type="InterPro" id="IPR007110">
    <property type="entry name" value="Ig-like_dom"/>
</dbReference>
<evidence type="ECO:0000256" key="8">
    <source>
        <dbReference type="ARBA" id="ARBA00023136"/>
    </source>
</evidence>
<dbReference type="PROSITE" id="PS00109">
    <property type="entry name" value="PROTEIN_KINASE_TYR"/>
    <property type="match status" value="1"/>
</dbReference>
<dbReference type="GO" id="GO:0030424">
    <property type="term" value="C:axon"/>
    <property type="evidence" value="ECO:0007669"/>
    <property type="project" value="TreeGrafter"/>
</dbReference>
<keyword evidence="8 19" id="KW-0472">Membrane</keyword>
<keyword evidence="23" id="KW-1185">Reference proteome</keyword>
<evidence type="ECO:0000256" key="15">
    <source>
        <dbReference type="PIRSR" id="PIRSR000615-2"/>
    </source>
</evidence>
<evidence type="ECO:0000313" key="23">
    <source>
        <dbReference type="Proteomes" id="UP001249851"/>
    </source>
</evidence>
<sequence>MDFSLKAGGHLVQVSSFWAWFCFVLLGSSFTYSQSTLRWITQPKNETVKKGMTASFRCSASFDNRPLEYHWQKDRENLNTDSSSRFSIKADGTLSITNTKLDDRGEYHCFVKRQGKKKTLGRSNSVFLSVKGVCSAVVLSIRPAQKTFLVGTSFQLRCKCYMNPAGTYAFTKDGSAVTTDSRVTIDRNKLHVTNANKSDSGSYSCAATSSDSLQKVDSTETLSISVIVGQQPQFQPPPPRPIMAVKGSQVSIPCHAIGNPEPVIEWFVGNDRRPVQSNAKYHIAGNGTLQIKNIGKQDATTYKCTAENLVAIIERDTSVELAYLKDVTLTKTTAYVAVNAMTEVLCNKPNGNPEPNITWTREGGEKLPWKGFYVKGCCTLVNDKTDRIGSSKFTCTATNSFESSQKTVEVIVSEVPQITTKPENQSVEEGKTVTLACTATAVPPASISWTKDGNRLVIAENSNFNLQKNGTLTITQAKITDSGSYRCSVDHPGGWTDSATVKVVVMGAVKIRSIHYHTVNANLHSPQRIECNFEGYPPITVSWKKNDGEELPQRIKHKNNILQFERIEKKDQGRYWCTGKNGFSSARNYVNISVYVYPRFIVRPKNTTALVNQHIWLHCNASGDPKPKISWSKEEAYGYKLDPERFIQHPNGTLHIKKVQLKDKGRYYCIAANHAEMKQSKFTLDVEEQRRKISGQRGNGKRALYGESIAKAGPLTKGEGKPEFPEKTSWCRVENQQTQPTFDAGSGDRTRTTLAVEVNRENERFTVMCVHVVVRTLKLEISRCHLADDVKELYENHPEAGPGETGKSVGSMGRTIGIAVGCAAAYIVLVVGLMIYCKGRRARQAKRAEVLAPECENLNANGDIEHGDAPDMAMNPVYRSQPSYDSMEFPRHDLETIRSLGNGVYGRASLARASGIRDGEKETMVIVKSLSSGDDQVREEFNKEMEALVGLRHENVVGLLGVCKEVEPVLMIFESLEKGDLKQFLLSCHDNGRSKFNSNQKLAICGQVAAGMEYLSLLKFTHKDLAARNIMVGKDLQVKIGFLSLSYDLYSAEYYRFNNLQIPLRWMSPEAIFDDEFSEKSDVWSFGVLIWEIYTFGQMPYHDRSNEEVLKGIRDDLRLPKPENCSKIVLEVLEKCWEGNPLNRPSFAEMVGDLNGIKVDSHV</sequence>
<comment type="subcellular location">
    <subcellularLocation>
        <location evidence="1">Membrane</location>
        <topology evidence="1">Single-pass membrane protein</topology>
    </subcellularLocation>
</comment>
<keyword evidence="11" id="KW-0325">Glycoprotein</keyword>
<evidence type="ECO:0000256" key="16">
    <source>
        <dbReference type="PIRSR" id="PIRSR000615-3"/>
    </source>
</evidence>
<dbReference type="Gene3D" id="3.30.200.20">
    <property type="entry name" value="Phosphorylase Kinase, domain 1"/>
    <property type="match status" value="1"/>
</dbReference>
<dbReference type="GO" id="GO:0008046">
    <property type="term" value="F:axon guidance receptor activity"/>
    <property type="evidence" value="ECO:0007669"/>
    <property type="project" value="TreeGrafter"/>
</dbReference>
<dbReference type="InterPro" id="IPR013106">
    <property type="entry name" value="Ig_V-set"/>
</dbReference>
<dbReference type="GO" id="GO:0007156">
    <property type="term" value="P:homophilic cell adhesion via plasma membrane adhesion molecules"/>
    <property type="evidence" value="ECO:0007669"/>
    <property type="project" value="TreeGrafter"/>
</dbReference>
<dbReference type="GO" id="GO:0007169">
    <property type="term" value="P:cell surface receptor protein tyrosine kinase signaling pathway"/>
    <property type="evidence" value="ECO:0007669"/>
    <property type="project" value="InterPro"/>
</dbReference>
<evidence type="ECO:0000313" key="22">
    <source>
        <dbReference type="EMBL" id="KAK2567329.1"/>
    </source>
</evidence>
<evidence type="ECO:0000256" key="3">
    <source>
        <dbReference type="ARBA" id="ARBA00022729"/>
    </source>
</evidence>
<dbReference type="SUPFAM" id="SSF56112">
    <property type="entry name" value="Protein kinase-like (PK-like)"/>
    <property type="match status" value="1"/>
</dbReference>
<evidence type="ECO:0000256" key="18">
    <source>
        <dbReference type="RuleBase" id="RU000312"/>
    </source>
</evidence>
<keyword evidence="16" id="KW-0479">Metal-binding</keyword>
<feature type="binding site" evidence="15">
    <location>
        <begin position="974"/>
        <end position="980"/>
    </location>
    <ligand>
        <name>ATP</name>
        <dbReference type="ChEBI" id="CHEBI:30616"/>
    </ligand>
</feature>
<dbReference type="InterPro" id="IPR013783">
    <property type="entry name" value="Ig-like_fold"/>
</dbReference>
<comment type="similarity">
    <text evidence="18">Belongs to the protein kinase superfamily. Tyr protein kinase family. Insulin receptor subfamily.</text>
</comment>
<evidence type="ECO:0000256" key="2">
    <source>
        <dbReference type="ARBA" id="ARBA00022692"/>
    </source>
</evidence>
<feature type="transmembrane region" description="Helical" evidence="19">
    <location>
        <begin position="816"/>
        <end position="837"/>
    </location>
</feature>
<accession>A0AAD9QTP7</accession>
<feature type="binding site" evidence="15">
    <location>
        <position position="1028"/>
    </location>
    <ligand>
        <name>ATP</name>
        <dbReference type="ChEBI" id="CHEBI:30616"/>
    </ligand>
</feature>
<dbReference type="PANTHER" id="PTHR45080">
    <property type="entry name" value="CONTACTIN 5"/>
    <property type="match status" value="1"/>
</dbReference>
<feature type="binding site" evidence="15 17">
    <location>
        <position position="928"/>
    </location>
    <ligand>
        <name>ATP</name>
        <dbReference type="ChEBI" id="CHEBI:30616"/>
    </ligand>
</feature>
<evidence type="ECO:0000256" key="1">
    <source>
        <dbReference type="ARBA" id="ARBA00004167"/>
    </source>
</evidence>
<keyword evidence="10 18" id="KW-0675">Receptor</keyword>
<evidence type="ECO:0000256" key="5">
    <source>
        <dbReference type="ARBA" id="ARBA00022741"/>
    </source>
</evidence>
<feature type="active site" description="Proton acceptor" evidence="14">
    <location>
        <position position="1024"/>
    </location>
</feature>
<organism evidence="22 23">
    <name type="scientific">Acropora cervicornis</name>
    <name type="common">Staghorn coral</name>
    <dbReference type="NCBI Taxonomy" id="6130"/>
    <lineage>
        <taxon>Eukaryota</taxon>
        <taxon>Metazoa</taxon>
        <taxon>Cnidaria</taxon>
        <taxon>Anthozoa</taxon>
        <taxon>Hexacorallia</taxon>
        <taxon>Scleractinia</taxon>
        <taxon>Astrocoeniina</taxon>
        <taxon>Acroporidae</taxon>
        <taxon>Acropora</taxon>
    </lineage>
</organism>
<dbReference type="Pfam" id="PF13927">
    <property type="entry name" value="Ig_3"/>
    <property type="match status" value="5"/>
</dbReference>
<dbReference type="SMART" id="SM00406">
    <property type="entry name" value="IGv"/>
    <property type="match status" value="3"/>
</dbReference>
<dbReference type="Proteomes" id="UP001249851">
    <property type="component" value="Unassembled WGS sequence"/>
</dbReference>
<dbReference type="Gene3D" id="1.10.510.10">
    <property type="entry name" value="Transferase(Phosphotransferase) domain 1"/>
    <property type="match status" value="1"/>
</dbReference>
<dbReference type="InterPro" id="IPR017441">
    <property type="entry name" value="Protein_kinase_ATP_BS"/>
</dbReference>
<dbReference type="InterPro" id="IPR003006">
    <property type="entry name" value="Ig/MHC_CS"/>
</dbReference>
<dbReference type="PROSITE" id="PS00239">
    <property type="entry name" value="RECEPTOR_TYR_KIN_II"/>
    <property type="match status" value="1"/>
</dbReference>
<evidence type="ECO:0000256" key="6">
    <source>
        <dbReference type="ARBA" id="ARBA00022840"/>
    </source>
</evidence>
<dbReference type="InterPro" id="IPR001245">
    <property type="entry name" value="Ser-Thr/Tyr_kinase_cat_dom"/>
</dbReference>
<dbReference type="PIRSF" id="PIRSF000615">
    <property type="entry name" value="TyrPK_CSF1-R"/>
    <property type="match status" value="1"/>
</dbReference>
<dbReference type="GO" id="GO:0050808">
    <property type="term" value="P:synapse organization"/>
    <property type="evidence" value="ECO:0007669"/>
    <property type="project" value="TreeGrafter"/>
</dbReference>
<evidence type="ECO:0000256" key="9">
    <source>
        <dbReference type="ARBA" id="ARBA00023157"/>
    </source>
</evidence>
<dbReference type="InterPro" id="IPR008266">
    <property type="entry name" value="Tyr_kinase_AS"/>
</dbReference>
<feature type="domain" description="Ig-like" evidence="21">
    <location>
        <begin position="416"/>
        <end position="502"/>
    </location>
</feature>
<dbReference type="Gene3D" id="2.60.40.10">
    <property type="entry name" value="Immunoglobulins"/>
    <property type="match status" value="7"/>
</dbReference>
<keyword evidence="6 15" id="KW-0067">ATP-binding</keyword>
<keyword evidence="9" id="KW-1015">Disulfide bond</keyword>
<dbReference type="SMART" id="SM00409">
    <property type="entry name" value="IG"/>
    <property type="match status" value="7"/>
</dbReference>
<feature type="domain" description="Ig-like" evidence="21">
    <location>
        <begin position="598"/>
        <end position="685"/>
    </location>
</feature>
<dbReference type="InterPro" id="IPR011009">
    <property type="entry name" value="Kinase-like_dom_sf"/>
</dbReference>
<dbReference type="FunFam" id="2.60.40.10:FF:000008">
    <property type="entry name" value="roundabout homolog 2 isoform X2"/>
    <property type="match status" value="1"/>
</dbReference>
<feature type="domain" description="Ig-like" evidence="21">
    <location>
        <begin position="37"/>
        <end position="129"/>
    </location>
</feature>
<dbReference type="EC" id="2.7.10.1" evidence="18"/>
<comment type="caution">
    <text evidence="22">The sequence shown here is derived from an EMBL/GenBank/DDBJ whole genome shotgun (WGS) entry which is preliminary data.</text>
</comment>
<reference evidence="22" key="2">
    <citation type="journal article" date="2023" name="Science">
        <title>Genomic signatures of disease resistance in endangered staghorn corals.</title>
        <authorList>
            <person name="Vollmer S.V."/>
            <person name="Selwyn J.D."/>
            <person name="Despard B.A."/>
            <person name="Roesel C.L."/>
        </authorList>
    </citation>
    <scope>NUCLEOTIDE SEQUENCE</scope>
    <source>
        <strain evidence="22">K2</strain>
    </source>
</reference>
<keyword evidence="5 15" id="KW-0547">Nucleotide-binding</keyword>
<dbReference type="InterPro" id="IPR000719">
    <property type="entry name" value="Prot_kinase_dom"/>
</dbReference>
<dbReference type="InterPro" id="IPR036179">
    <property type="entry name" value="Ig-like_dom_sf"/>
</dbReference>
<dbReference type="InterPro" id="IPR050958">
    <property type="entry name" value="Cell_Adh-Cytoskel_Orgn"/>
</dbReference>
<dbReference type="GO" id="GO:0005524">
    <property type="term" value="F:ATP binding"/>
    <property type="evidence" value="ECO:0007669"/>
    <property type="project" value="UniProtKB-UniRule"/>
</dbReference>
<dbReference type="GO" id="GO:0046872">
    <property type="term" value="F:metal ion binding"/>
    <property type="evidence" value="ECO:0007669"/>
    <property type="project" value="UniProtKB-KW"/>
</dbReference>
<dbReference type="GO" id="GO:0004714">
    <property type="term" value="F:transmembrane receptor protein tyrosine kinase activity"/>
    <property type="evidence" value="ECO:0007669"/>
    <property type="project" value="UniProtKB-EC"/>
</dbReference>
<dbReference type="SMART" id="SM00408">
    <property type="entry name" value="IGc2"/>
    <property type="match status" value="7"/>
</dbReference>
<gene>
    <name evidence="22" type="ORF">P5673_008123</name>
</gene>
<proteinExistence type="inferred from homology"/>